<dbReference type="AlphaFoldDB" id="A0A1H0DP87"/>
<evidence type="ECO:0000313" key="1">
    <source>
        <dbReference type="EMBL" id="SDN71888.1"/>
    </source>
</evidence>
<dbReference type="NCBIfam" id="TIGR02556">
    <property type="entry name" value="cas_TM1802"/>
    <property type="match status" value="1"/>
</dbReference>
<organism evidence="1 2">
    <name type="scientific">Desulfonauticus submarinus</name>
    <dbReference type="NCBI Taxonomy" id="206665"/>
    <lineage>
        <taxon>Bacteria</taxon>
        <taxon>Pseudomonadati</taxon>
        <taxon>Thermodesulfobacteriota</taxon>
        <taxon>Desulfovibrionia</taxon>
        <taxon>Desulfovibrionales</taxon>
        <taxon>Desulfonauticaceae</taxon>
        <taxon>Desulfonauticus</taxon>
    </lineage>
</organism>
<dbReference type="InterPro" id="IPR013420">
    <property type="entry name" value="CRISPR-assoc_prot_Cas8b/Csh1_C"/>
</dbReference>
<name>A0A1H0DP87_9BACT</name>
<dbReference type="EMBL" id="FNIN01000005">
    <property type="protein sequence ID" value="SDN71888.1"/>
    <property type="molecule type" value="Genomic_DNA"/>
</dbReference>
<dbReference type="STRING" id="206665.SAMN04488516_10595"/>
<dbReference type="Proteomes" id="UP000199602">
    <property type="component" value="Unassembled WGS sequence"/>
</dbReference>
<dbReference type="OrthoDB" id="5422815at2"/>
<keyword evidence="2" id="KW-1185">Reference proteome</keyword>
<accession>A0A1H0DP87</accession>
<sequence length="606" mass="72266">MIEGVYKIGVLQEKRDFLQEFIEDPGNNIKHVFKIVVDISNETNPEYKGIKYEEYDSSKKLKYFYKRGSANGPDKTPTSKITQIEKTFNNKVKKVFKKYLKSNNRFLSEKEKNVISNLQNLIEKNCDKILEDLKNFSSKNGFLKKQDEIKDPSLITFVFFKNGNVSYVGELDLFVNVFKNNENEAYKSFYNKSNIESRASERYCYICGQVASEVWGFVNTYNFYTADKENYIAGGFNREYMWKNYPVCSECAKVLERGKKYINENLSYKFCGFNYLLIPELVIDNKGLLKEILFRTLKKYTDFSLAESKSALIEKVEKRTLRELAKVSNHVNFNFLFYEKSNSAFKILLYLREIAPTRLKFLIEAKDKVDNFERKIDIFKEIKKKGTINFNFSFNFIREFFPNSKRDGRFDNYFLAILNNIFIGKNISMDFLVGRFMEKIRTEFLNDNWIEPWVLKSYKIFIYLEQINVLDRRRQEMKNYQNNYEDFFQENPLFDDEVKKALFLEGVLAQKLLNIQYQERQATPFRSRLNGLKIDEKVAKRLLPEIINKLEEYNKNYYRELEETIGEYLIKSDFKKYSIDEMSYYFTLGMILAKYFSFDKEENKEQ</sequence>
<proteinExistence type="predicted"/>
<dbReference type="RefSeq" id="WP_159427700.1">
    <property type="nucleotide sequence ID" value="NZ_FNIN01000005.1"/>
</dbReference>
<evidence type="ECO:0000313" key="2">
    <source>
        <dbReference type="Proteomes" id="UP000199602"/>
    </source>
</evidence>
<dbReference type="NCBIfam" id="TIGR02591">
    <property type="entry name" value="cas_Csh1"/>
    <property type="match status" value="1"/>
</dbReference>
<dbReference type="Pfam" id="PF09484">
    <property type="entry name" value="Cas_TM1802"/>
    <property type="match status" value="1"/>
</dbReference>
<reference evidence="1 2" key="1">
    <citation type="submission" date="2016-10" db="EMBL/GenBank/DDBJ databases">
        <authorList>
            <person name="de Groot N.N."/>
        </authorList>
    </citation>
    <scope>NUCLEOTIDE SEQUENCE [LARGE SCALE GENOMIC DNA]</scope>
    <source>
        <strain evidence="1 2">DSM 15269</strain>
    </source>
</reference>
<gene>
    <name evidence="1" type="ORF">SAMN04488516_10595</name>
</gene>
<protein>
    <submittedName>
        <fullName evidence="1">CRISPR-associated protein Csh1</fullName>
    </submittedName>
</protein>
<dbReference type="InterPro" id="IPR013389">
    <property type="entry name" value="CRISPR-assoc_prot_Cas8b"/>
</dbReference>